<keyword evidence="2" id="KW-0732">Signal</keyword>
<protein>
    <submittedName>
        <fullName evidence="3">Uncharacterized protein</fullName>
    </submittedName>
</protein>
<gene>
    <name evidence="3" type="ORF">AAND1436_LOCUS29605</name>
</gene>
<organism evidence="3">
    <name type="scientific">Alexandrium andersonii</name>
    <dbReference type="NCBI Taxonomy" id="327968"/>
    <lineage>
        <taxon>Eukaryota</taxon>
        <taxon>Sar</taxon>
        <taxon>Alveolata</taxon>
        <taxon>Dinophyceae</taxon>
        <taxon>Gonyaulacales</taxon>
        <taxon>Pyrocystaceae</taxon>
        <taxon>Alexandrium</taxon>
    </lineage>
</organism>
<reference evidence="3" key="1">
    <citation type="submission" date="2021-01" db="EMBL/GenBank/DDBJ databases">
        <authorList>
            <person name="Corre E."/>
            <person name="Pelletier E."/>
            <person name="Niang G."/>
            <person name="Scheremetjew M."/>
            <person name="Finn R."/>
            <person name="Kale V."/>
            <person name="Holt S."/>
            <person name="Cochrane G."/>
            <person name="Meng A."/>
            <person name="Brown T."/>
            <person name="Cohen L."/>
        </authorList>
    </citation>
    <scope>NUCLEOTIDE SEQUENCE</scope>
    <source>
        <strain evidence="3">CCMP2222</strain>
    </source>
</reference>
<feature type="transmembrane region" description="Helical" evidence="1">
    <location>
        <begin position="111"/>
        <end position="130"/>
    </location>
</feature>
<keyword evidence="1" id="KW-1133">Transmembrane helix</keyword>
<accession>A0A7S2GT35</accession>
<keyword evidence="1" id="KW-0472">Membrane</keyword>
<name>A0A7S2GT35_9DINO</name>
<keyword evidence="1" id="KW-0812">Transmembrane</keyword>
<evidence type="ECO:0000313" key="3">
    <source>
        <dbReference type="EMBL" id="CAD9466276.1"/>
    </source>
</evidence>
<feature type="chain" id="PRO_5030688625" evidence="2">
    <location>
        <begin position="37"/>
        <end position="177"/>
    </location>
</feature>
<dbReference type="EMBL" id="HBGQ01061308">
    <property type="protein sequence ID" value="CAD9466276.1"/>
    <property type="molecule type" value="Transcribed_RNA"/>
</dbReference>
<evidence type="ECO:0000256" key="1">
    <source>
        <dbReference type="SAM" id="Phobius"/>
    </source>
</evidence>
<feature type="transmembrane region" description="Helical" evidence="1">
    <location>
        <begin position="82"/>
        <end position="104"/>
    </location>
</feature>
<sequence length="177" mass="18315">MARISSSVRPRRAAAKMLGLAVVASSAALLLQGAHCFAQGVSRAGASQQLAQRGPAVARRALVSDDSRRLDESEREVSGGEIVKGFVAGSVLAIGSLLFGALAISGAVVPAPVGLAICLIVLLGAIYASLKGAKQNSGEEVDWVSGKDIKPSNEVVFYWPWLKKGEAPTKAGPLSFF</sequence>
<evidence type="ECO:0000256" key="2">
    <source>
        <dbReference type="SAM" id="SignalP"/>
    </source>
</evidence>
<feature type="signal peptide" evidence="2">
    <location>
        <begin position="1"/>
        <end position="36"/>
    </location>
</feature>
<dbReference type="AlphaFoldDB" id="A0A7S2GT35"/>
<proteinExistence type="predicted"/>